<accession>A0A2M9A532</accession>
<name>A0A2M9A532_9BACT</name>
<gene>
    <name evidence="1" type="ORF">BGX16_0761</name>
</gene>
<keyword evidence="2" id="KW-1185">Reference proteome</keyword>
<organism evidence="1 2">
    <name type="scientific">Hallerella succinigenes</name>
    <dbReference type="NCBI Taxonomy" id="1896222"/>
    <lineage>
        <taxon>Bacteria</taxon>
        <taxon>Pseudomonadati</taxon>
        <taxon>Fibrobacterota</taxon>
        <taxon>Fibrobacteria</taxon>
        <taxon>Fibrobacterales</taxon>
        <taxon>Fibrobacteraceae</taxon>
        <taxon>Hallerella</taxon>
    </lineage>
</organism>
<proteinExistence type="predicted"/>
<dbReference type="EMBL" id="PGEX01000001">
    <property type="protein sequence ID" value="PJJ40814.1"/>
    <property type="molecule type" value="Genomic_DNA"/>
</dbReference>
<sequence>MIFPCSRVNNFDSRISRYPFPLKISRKTFLFGMSFLQKTSLRRVSRVFLKILYQISLNFKDLLTMIFEKFIYSFFIFKF</sequence>
<dbReference type="AlphaFoldDB" id="A0A2M9A532"/>
<dbReference type="Proteomes" id="UP000231134">
    <property type="component" value="Unassembled WGS sequence"/>
</dbReference>
<reference evidence="1 2" key="1">
    <citation type="submission" date="2017-11" db="EMBL/GenBank/DDBJ databases">
        <title>Animal gut microbial communities from fecal samples from Wisconsin, USA.</title>
        <authorList>
            <person name="Neumann A."/>
        </authorList>
    </citation>
    <scope>NUCLEOTIDE SEQUENCE [LARGE SCALE GENOMIC DNA]</scope>
    <source>
        <strain evidence="1 2">UWS3</strain>
    </source>
</reference>
<evidence type="ECO:0000313" key="2">
    <source>
        <dbReference type="Proteomes" id="UP000231134"/>
    </source>
</evidence>
<protein>
    <submittedName>
        <fullName evidence="1">Uncharacterized protein</fullName>
    </submittedName>
</protein>
<evidence type="ECO:0000313" key="1">
    <source>
        <dbReference type="EMBL" id="PJJ40814.1"/>
    </source>
</evidence>
<comment type="caution">
    <text evidence="1">The sequence shown here is derived from an EMBL/GenBank/DDBJ whole genome shotgun (WGS) entry which is preliminary data.</text>
</comment>